<dbReference type="InterPro" id="IPR050417">
    <property type="entry name" value="Sugar_Epim/Isomerase"/>
</dbReference>
<evidence type="ECO:0000256" key="1">
    <source>
        <dbReference type="ARBA" id="ARBA00023235"/>
    </source>
</evidence>
<protein>
    <submittedName>
        <fullName evidence="3">Sugar phosphate isomerase/epimerase family protein</fullName>
    </submittedName>
</protein>
<dbReference type="InterPro" id="IPR036237">
    <property type="entry name" value="Xyl_isomerase-like_sf"/>
</dbReference>
<dbReference type="Pfam" id="PF01261">
    <property type="entry name" value="AP_endonuc_2"/>
    <property type="match status" value="1"/>
</dbReference>
<evidence type="ECO:0000313" key="3">
    <source>
        <dbReference type="EMBL" id="MDU0355927.1"/>
    </source>
</evidence>
<organism evidence="3 4">
    <name type="scientific">Paraglaciecola aquimarina</name>
    <dbReference type="NCBI Taxonomy" id="1235557"/>
    <lineage>
        <taxon>Bacteria</taxon>
        <taxon>Pseudomonadati</taxon>
        <taxon>Pseudomonadota</taxon>
        <taxon>Gammaproteobacteria</taxon>
        <taxon>Alteromonadales</taxon>
        <taxon>Alteromonadaceae</taxon>
        <taxon>Paraglaciecola</taxon>
    </lineage>
</organism>
<sequence length="154" mass="17132">MENLIKAASDAKQANVTLCLEFLNRFECYLVNTTGQSKYIVDQVNSPFIGIHYDTHHAHLEESNLKLAIQDAGNRIKHVHFSESHRGMLGQGLVDWQSNVQGLQAIQYDGWITIEAFTNKVDGLASALHVTRPLIENELDCAISGAAFIRNLLA</sequence>
<name>A0ABU3T0Y1_9ALTE</name>
<dbReference type="SUPFAM" id="SSF51658">
    <property type="entry name" value="Xylose isomerase-like"/>
    <property type="match status" value="1"/>
</dbReference>
<proteinExistence type="predicted"/>
<reference evidence="3 4" key="1">
    <citation type="submission" date="2023-10" db="EMBL/GenBank/DDBJ databases">
        <title>Glaciecola aquimarina strain GGW-M5 nov., isolated from a coastal seawater.</title>
        <authorList>
            <person name="Bayburt H."/>
            <person name="Kim J.M."/>
            <person name="Choi B.J."/>
            <person name="Jeon C.O."/>
        </authorList>
    </citation>
    <scope>NUCLEOTIDE SEQUENCE [LARGE SCALE GENOMIC DNA]</scope>
    <source>
        <strain evidence="3 4">KCTC 32108</strain>
    </source>
</reference>
<dbReference type="PANTHER" id="PTHR43489:SF7">
    <property type="entry name" value="3-DEHYDRO-D-GULOSIDE 4-EPIMERASE-RELATED"/>
    <property type="match status" value="1"/>
</dbReference>
<comment type="caution">
    <text evidence="3">The sequence shown here is derived from an EMBL/GenBank/DDBJ whole genome shotgun (WGS) entry which is preliminary data.</text>
</comment>
<dbReference type="GO" id="GO:0016853">
    <property type="term" value="F:isomerase activity"/>
    <property type="evidence" value="ECO:0007669"/>
    <property type="project" value="UniProtKB-KW"/>
</dbReference>
<dbReference type="Gene3D" id="3.20.20.150">
    <property type="entry name" value="Divalent-metal-dependent TIM barrel enzymes"/>
    <property type="match status" value="1"/>
</dbReference>
<feature type="domain" description="Xylose isomerase-like TIM barrel" evidence="2">
    <location>
        <begin position="2"/>
        <end position="128"/>
    </location>
</feature>
<dbReference type="PANTHER" id="PTHR43489">
    <property type="entry name" value="ISOMERASE"/>
    <property type="match status" value="1"/>
</dbReference>
<dbReference type="InterPro" id="IPR013022">
    <property type="entry name" value="Xyl_isomerase-like_TIM-brl"/>
</dbReference>
<gene>
    <name evidence="3" type="ORF">RS130_20365</name>
</gene>
<dbReference type="Proteomes" id="UP001247805">
    <property type="component" value="Unassembled WGS sequence"/>
</dbReference>
<accession>A0ABU3T0Y1</accession>
<dbReference type="EMBL" id="JAWDIO010000002">
    <property type="protein sequence ID" value="MDU0355927.1"/>
    <property type="molecule type" value="Genomic_DNA"/>
</dbReference>
<evidence type="ECO:0000259" key="2">
    <source>
        <dbReference type="Pfam" id="PF01261"/>
    </source>
</evidence>
<evidence type="ECO:0000313" key="4">
    <source>
        <dbReference type="Proteomes" id="UP001247805"/>
    </source>
</evidence>
<keyword evidence="4" id="KW-1185">Reference proteome</keyword>
<keyword evidence="1 3" id="KW-0413">Isomerase</keyword>